<evidence type="ECO:0000313" key="4">
    <source>
        <dbReference type="EMBL" id="RDY21170.1"/>
    </source>
</evidence>
<dbReference type="GO" id="GO:0006355">
    <property type="term" value="P:regulation of DNA-templated transcription"/>
    <property type="evidence" value="ECO:0007669"/>
    <property type="project" value="InterPro"/>
</dbReference>
<dbReference type="InterPro" id="IPR002078">
    <property type="entry name" value="Sigma_54_int"/>
</dbReference>
<feature type="domain" description="Sigma-54 factor interaction" evidence="3">
    <location>
        <begin position="70"/>
        <end position="166"/>
    </location>
</feature>
<protein>
    <recommendedName>
        <fullName evidence="3">Sigma-54 factor interaction domain-containing protein</fullName>
    </recommendedName>
</protein>
<evidence type="ECO:0000256" key="1">
    <source>
        <dbReference type="ARBA" id="ARBA00022741"/>
    </source>
</evidence>
<evidence type="ECO:0000259" key="3">
    <source>
        <dbReference type="PROSITE" id="PS50045"/>
    </source>
</evidence>
<dbReference type="PANTHER" id="PTHR32071:SF99">
    <property type="entry name" value="TRANSCRIPTIONAL REGULATORY PROTEIN"/>
    <property type="match status" value="1"/>
</dbReference>
<keyword evidence="1" id="KW-0547">Nucleotide-binding</keyword>
<name>A0A371IL44_9FIRM</name>
<dbReference type="Proteomes" id="UP000319424">
    <property type="component" value="Unassembled WGS sequence"/>
</dbReference>
<dbReference type="AlphaFoldDB" id="A0A371IL44"/>
<keyword evidence="6" id="KW-1185">Reference proteome</keyword>
<evidence type="ECO:0000313" key="6">
    <source>
        <dbReference type="Proteomes" id="UP000093352"/>
    </source>
</evidence>
<proteinExistence type="predicted"/>
<evidence type="ECO:0000313" key="7">
    <source>
        <dbReference type="Proteomes" id="UP000319424"/>
    </source>
</evidence>
<dbReference type="EMBL" id="MBEW02000011">
    <property type="protein sequence ID" value="RDY21170.1"/>
    <property type="molecule type" value="Genomic_DNA"/>
</dbReference>
<accession>A0A371IL44</accession>
<dbReference type="STRING" id="1871336.BBG48_04850"/>
<dbReference type="RefSeq" id="WP_068913940.1">
    <property type="nucleotide sequence ID" value="NZ_MBEW02000011.1"/>
</dbReference>
<dbReference type="PANTHER" id="PTHR32071">
    <property type="entry name" value="TRANSCRIPTIONAL REGULATORY PROTEIN"/>
    <property type="match status" value="1"/>
</dbReference>
<dbReference type="OrthoDB" id="9764280at2"/>
<dbReference type="GO" id="GO:0005524">
    <property type="term" value="F:ATP binding"/>
    <property type="evidence" value="ECO:0007669"/>
    <property type="project" value="UniProtKB-KW"/>
</dbReference>
<dbReference type="SUPFAM" id="SSF52540">
    <property type="entry name" value="P-loop containing nucleoside triphosphate hydrolases"/>
    <property type="match status" value="1"/>
</dbReference>
<evidence type="ECO:0000256" key="2">
    <source>
        <dbReference type="ARBA" id="ARBA00022840"/>
    </source>
</evidence>
<keyword evidence="2" id="KW-0067">ATP-binding</keyword>
<dbReference type="Pfam" id="PF00158">
    <property type="entry name" value="Sigma54_activat"/>
    <property type="match status" value="1"/>
</dbReference>
<gene>
    <name evidence="4" type="ORF">BBG48_006505</name>
    <name evidence="5" type="ORF">FL857_02110</name>
</gene>
<reference evidence="5 7" key="3">
    <citation type="submission" date="2019-07" db="EMBL/GenBank/DDBJ databases">
        <title>Criibacterium bergeronii gen. nov., sp. nov. isolated from human clinical samples.</title>
        <authorList>
            <person name="Maheux A.F."/>
            <person name="Boudreau D.K."/>
            <person name="Berube E."/>
            <person name="Brodeur S."/>
            <person name="Bernard K.A."/>
            <person name="Abed J.Y."/>
            <person name="Ducrey E."/>
            <person name="Guay E.F."/>
            <person name="Raymond F."/>
            <person name="Corbeil J."/>
            <person name="Domingo M.-C."/>
            <person name="Roy P.H."/>
            <person name="Boissinot M."/>
            <person name="Tocheva E.I."/>
            <person name="Omar R.F."/>
        </authorList>
    </citation>
    <scope>NUCLEOTIDE SEQUENCE [LARGE SCALE GENOMIC DNA]</scope>
    <source>
        <strain evidence="5 7">CCRI-24246</strain>
    </source>
</reference>
<dbReference type="PROSITE" id="PS50045">
    <property type="entry name" value="SIGMA54_INTERACT_4"/>
    <property type="match status" value="1"/>
</dbReference>
<comment type="caution">
    <text evidence="4">The sequence shown here is derived from an EMBL/GenBank/DDBJ whole genome shotgun (WGS) entry which is preliminary data.</text>
</comment>
<dbReference type="InterPro" id="IPR027417">
    <property type="entry name" value="P-loop_NTPase"/>
</dbReference>
<dbReference type="Proteomes" id="UP000093352">
    <property type="component" value="Unassembled WGS sequence"/>
</dbReference>
<sequence length="166" mass="18211">MNGYGCDLIIEEEVYKNKESEKKIISSQITKVYKGDELVSLIGSYKDSVNLQRSAARYRDASFETTFDSLIGENPTFISLKQRAKAVANSDSNILITAETGTGKELLARAIHNASKRKENPFVTVNCSAIPESLLETELFGYEGGITGVENFGKIGKMELANAECL</sequence>
<organism evidence="4 6">
    <name type="scientific">Criibacterium bergeronii</name>
    <dbReference type="NCBI Taxonomy" id="1871336"/>
    <lineage>
        <taxon>Bacteria</taxon>
        <taxon>Bacillati</taxon>
        <taxon>Bacillota</taxon>
        <taxon>Clostridia</taxon>
        <taxon>Peptostreptococcales</taxon>
        <taxon>Filifactoraceae</taxon>
        <taxon>Criibacterium</taxon>
    </lineage>
</organism>
<reference evidence="4 6" key="1">
    <citation type="journal article" date="2016" name="Genome Announc.">
        <title>Draft Genome Sequence of Criibacterium bergeronii gen. nov., sp. nov., Strain CCRI-22567T, Isolated from a Vaginal Sample from a Woman with Bacterial Vaginosis.</title>
        <authorList>
            <person name="Maheux A.F."/>
            <person name="Berube E."/>
            <person name="Boudreau D.K."/>
            <person name="Raymond F."/>
            <person name="Corbeil J."/>
            <person name="Roy P.H."/>
            <person name="Boissinot M."/>
            <person name="Omar R.F."/>
        </authorList>
    </citation>
    <scope>NUCLEOTIDE SEQUENCE [LARGE SCALE GENOMIC DNA]</scope>
    <source>
        <strain evidence="4 6">CCRI-22567</strain>
    </source>
</reference>
<dbReference type="Gene3D" id="3.40.50.300">
    <property type="entry name" value="P-loop containing nucleotide triphosphate hydrolases"/>
    <property type="match status" value="1"/>
</dbReference>
<dbReference type="CDD" id="cd00009">
    <property type="entry name" value="AAA"/>
    <property type="match status" value="1"/>
</dbReference>
<dbReference type="EMBL" id="VJXW01000002">
    <property type="protein sequence ID" value="TRW28280.1"/>
    <property type="molecule type" value="Genomic_DNA"/>
</dbReference>
<evidence type="ECO:0000313" key="5">
    <source>
        <dbReference type="EMBL" id="TRW28280.1"/>
    </source>
</evidence>
<reference evidence="4" key="2">
    <citation type="submission" date="2018-07" db="EMBL/GenBank/DDBJ databases">
        <authorList>
            <person name="Quirk P.G."/>
            <person name="Krulwich T.A."/>
        </authorList>
    </citation>
    <scope>NUCLEOTIDE SEQUENCE</scope>
    <source>
        <strain evidence="4">CCRI-22567</strain>
    </source>
</reference>